<dbReference type="Pfam" id="PF00581">
    <property type="entry name" value="Rhodanese"/>
    <property type="match status" value="1"/>
</dbReference>
<dbReference type="RefSeq" id="WP_245824312.1">
    <property type="nucleotide sequence ID" value="NZ_LN889812.1"/>
</dbReference>
<dbReference type="PROSITE" id="PS50206">
    <property type="entry name" value="RHODANESE_3"/>
    <property type="match status" value="1"/>
</dbReference>
<evidence type="ECO:0000313" key="2">
    <source>
        <dbReference type="EMBL" id="CUR34030.1"/>
    </source>
</evidence>
<name>A0A1J1LP62_9CYAN</name>
<dbReference type="CDD" id="cd00158">
    <property type="entry name" value="RHOD"/>
    <property type="match status" value="1"/>
</dbReference>
<gene>
    <name evidence="2" type="ORF">PL9214640037</name>
</gene>
<reference evidence="3" key="1">
    <citation type="submission" date="2015-10" db="EMBL/GenBank/DDBJ databases">
        <authorList>
            <person name="Regsiter A."/>
            <person name="william w."/>
        </authorList>
    </citation>
    <scope>NUCLEOTIDE SEQUENCE [LARGE SCALE GENOMIC DNA]</scope>
</reference>
<dbReference type="STRING" id="671072.PL9214640037"/>
<dbReference type="SUPFAM" id="SSF52821">
    <property type="entry name" value="Rhodanese/Cell cycle control phosphatase"/>
    <property type="match status" value="1"/>
</dbReference>
<feature type="domain" description="Rhodanese" evidence="1">
    <location>
        <begin position="84"/>
        <end position="172"/>
    </location>
</feature>
<dbReference type="Proteomes" id="UP000184315">
    <property type="component" value="Unassembled WGS sequence"/>
</dbReference>
<keyword evidence="3" id="KW-1185">Reference proteome</keyword>
<dbReference type="Gene3D" id="3.40.250.10">
    <property type="entry name" value="Rhodanese-like domain"/>
    <property type="match status" value="1"/>
</dbReference>
<evidence type="ECO:0000259" key="1">
    <source>
        <dbReference type="PROSITE" id="PS50206"/>
    </source>
</evidence>
<dbReference type="PANTHER" id="PTHR43031">
    <property type="entry name" value="FAD-DEPENDENT OXIDOREDUCTASE"/>
    <property type="match status" value="1"/>
</dbReference>
<dbReference type="PANTHER" id="PTHR43031:SF1">
    <property type="entry name" value="PYRIDINE NUCLEOTIDE-DISULPHIDE OXIDOREDUCTASE"/>
    <property type="match status" value="1"/>
</dbReference>
<evidence type="ECO:0000313" key="3">
    <source>
        <dbReference type="Proteomes" id="UP000184315"/>
    </source>
</evidence>
<dbReference type="SMART" id="SM00450">
    <property type="entry name" value="RHOD"/>
    <property type="match status" value="1"/>
</dbReference>
<dbReference type="EMBL" id="CZDF01000171">
    <property type="protein sequence ID" value="CUR34030.1"/>
    <property type="molecule type" value="Genomic_DNA"/>
</dbReference>
<proteinExistence type="predicted"/>
<dbReference type="InterPro" id="IPR050229">
    <property type="entry name" value="GlpE_sulfurtransferase"/>
</dbReference>
<accession>A0A1J1LP62</accession>
<sequence length="174" mass="19459">MDMFMFGNLGKIRQKLLLLFLLIGLLLSPVLLFKPVPALASSFDLGEPVNAPENLNPVITHFLEEIPPRYYAIMKIQDLQNLIQQGDLVLIDVREPSEYAFGHIPTAINIPLRSLTQNIDQIPQDRPVVLYCTTGYRTAMGVMALELLGYQNVRGFPPSIQGWKAAGQLLETVL</sequence>
<dbReference type="AlphaFoldDB" id="A0A1J1LP62"/>
<dbReference type="InterPro" id="IPR036873">
    <property type="entry name" value="Rhodanese-like_dom_sf"/>
</dbReference>
<organism evidence="2 3">
    <name type="scientific">Planktothrix tepida PCC 9214</name>
    <dbReference type="NCBI Taxonomy" id="671072"/>
    <lineage>
        <taxon>Bacteria</taxon>
        <taxon>Bacillati</taxon>
        <taxon>Cyanobacteriota</taxon>
        <taxon>Cyanophyceae</taxon>
        <taxon>Oscillatoriophycideae</taxon>
        <taxon>Oscillatoriales</taxon>
        <taxon>Microcoleaceae</taxon>
        <taxon>Planktothrix</taxon>
    </lineage>
</organism>
<protein>
    <submittedName>
        <fullName evidence="2">Rhodanese domain protein</fullName>
    </submittedName>
</protein>
<dbReference type="InterPro" id="IPR001763">
    <property type="entry name" value="Rhodanese-like_dom"/>
</dbReference>